<evidence type="ECO:0000313" key="4">
    <source>
        <dbReference type="EnsemblMetazoa" id="CapteP147246"/>
    </source>
</evidence>
<reference evidence="5" key="1">
    <citation type="submission" date="2012-12" db="EMBL/GenBank/DDBJ databases">
        <authorList>
            <person name="Hellsten U."/>
            <person name="Grimwood J."/>
            <person name="Chapman J.A."/>
            <person name="Shapiro H."/>
            <person name="Aerts A."/>
            <person name="Otillar R.P."/>
            <person name="Terry A.Y."/>
            <person name="Boore J.L."/>
            <person name="Simakov O."/>
            <person name="Marletaz F."/>
            <person name="Cho S.-J."/>
            <person name="Edsinger-Gonzales E."/>
            <person name="Havlak P."/>
            <person name="Kuo D.-H."/>
            <person name="Larsson T."/>
            <person name="Lv J."/>
            <person name="Arendt D."/>
            <person name="Savage R."/>
            <person name="Osoegawa K."/>
            <person name="de Jong P."/>
            <person name="Lindberg D.R."/>
            <person name="Seaver E.C."/>
            <person name="Weisblat D.A."/>
            <person name="Putnam N.H."/>
            <person name="Grigoriev I.V."/>
            <person name="Rokhsar D.S."/>
        </authorList>
    </citation>
    <scope>NUCLEOTIDE SEQUENCE</scope>
    <source>
        <strain evidence="5">I ESC-2004</strain>
    </source>
</reference>
<dbReference type="PROSITE" id="PS50186">
    <property type="entry name" value="DEP"/>
    <property type="match status" value="1"/>
</dbReference>
<dbReference type="GO" id="GO:0035556">
    <property type="term" value="P:intracellular signal transduction"/>
    <property type="evidence" value="ECO:0007669"/>
    <property type="project" value="InterPro"/>
</dbReference>
<keyword evidence="5" id="KW-1185">Reference proteome</keyword>
<dbReference type="InterPro" id="IPR000591">
    <property type="entry name" value="DEP_dom"/>
</dbReference>
<dbReference type="Gene3D" id="1.10.10.10">
    <property type="entry name" value="Winged helix-like DNA-binding domain superfamily/Winged helix DNA-binding domain"/>
    <property type="match status" value="1"/>
</dbReference>
<evidence type="ECO:0000313" key="3">
    <source>
        <dbReference type="EMBL" id="ELU18706.1"/>
    </source>
</evidence>
<dbReference type="STRING" id="283909.R7VM05"/>
<dbReference type="PANTHER" id="PTHR16206">
    <property type="entry name" value="DEP DOMAIN-CONTAINING"/>
    <property type="match status" value="1"/>
</dbReference>
<feature type="non-terminal residue" evidence="3">
    <location>
        <position position="1"/>
    </location>
</feature>
<dbReference type="HOGENOM" id="CLU_1840074_0_0_1"/>
<evidence type="ECO:0000313" key="5">
    <source>
        <dbReference type="Proteomes" id="UP000014760"/>
    </source>
</evidence>
<sequence>GPFRATELWNDLVHNLQSRAVIKRRRIHRHKFDKCFTGSDAVDIVLNYLLDDQQSYINKKITRENAFKLCQLMLDSCIFEPAQTKNASSEKTVVFEDSSVKFYSFICNHSEPTDMKENSDSLDCQSMDDSTSAESRMRCI</sequence>
<dbReference type="OrthoDB" id="276323at2759"/>
<gene>
    <name evidence="3" type="ORF">CAPTEDRAFT_147246</name>
</gene>
<dbReference type="SUPFAM" id="SSF46785">
    <property type="entry name" value="Winged helix' DNA-binding domain"/>
    <property type="match status" value="1"/>
</dbReference>
<feature type="compositionally biased region" description="Polar residues" evidence="1">
    <location>
        <begin position="121"/>
        <end position="134"/>
    </location>
</feature>
<evidence type="ECO:0000259" key="2">
    <source>
        <dbReference type="PROSITE" id="PS50186"/>
    </source>
</evidence>
<dbReference type="EMBL" id="KB291799">
    <property type="protein sequence ID" value="ELU18706.1"/>
    <property type="molecule type" value="Genomic_DNA"/>
</dbReference>
<name>R7VM05_CAPTE</name>
<dbReference type="InterPro" id="IPR036390">
    <property type="entry name" value="WH_DNA-bd_sf"/>
</dbReference>
<protein>
    <recommendedName>
        <fullName evidence="2">DEP domain-containing protein</fullName>
    </recommendedName>
</protein>
<dbReference type="EMBL" id="AMQN01000494">
    <property type="status" value="NOT_ANNOTATED_CDS"/>
    <property type="molecule type" value="Genomic_DNA"/>
</dbReference>
<dbReference type="SMART" id="SM00049">
    <property type="entry name" value="DEP"/>
    <property type="match status" value="1"/>
</dbReference>
<proteinExistence type="predicted"/>
<feature type="domain" description="DEP" evidence="2">
    <location>
        <begin position="16"/>
        <end position="107"/>
    </location>
</feature>
<dbReference type="EnsemblMetazoa" id="CapteT147246">
    <property type="protein sequence ID" value="CapteP147246"/>
    <property type="gene ID" value="CapteG147246"/>
</dbReference>
<feature type="region of interest" description="Disordered" evidence="1">
    <location>
        <begin position="113"/>
        <end position="140"/>
    </location>
</feature>
<dbReference type="AlphaFoldDB" id="R7VM05"/>
<reference evidence="4" key="3">
    <citation type="submission" date="2015-06" db="UniProtKB">
        <authorList>
            <consortium name="EnsemblMetazoa"/>
        </authorList>
    </citation>
    <scope>IDENTIFICATION</scope>
</reference>
<accession>R7VM05</accession>
<evidence type="ECO:0000256" key="1">
    <source>
        <dbReference type="SAM" id="MobiDB-lite"/>
    </source>
</evidence>
<reference evidence="3 5" key="2">
    <citation type="journal article" date="2013" name="Nature">
        <title>Insights into bilaterian evolution from three spiralian genomes.</title>
        <authorList>
            <person name="Simakov O."/>
            <person name="Marletaz F."/>
            <person name="Cho S.J."/>
            <person name="Edsinger-Gonzales E."/>
            <person name="Havlak P."/>
            <person name="Hellsten U."/>
            <person name="Kuo D.H."/>
            <person name="Larsson T."/>
            <person name="Lv J."/>
            <person name="Arendt D."/>
            <person name="Savage R."/>
            <person name="Osoegawa K."/>
            <person name="de Jong P."/>
            <person name="Grimwood J."/>
            <person name="Chapman J.A."/>
            <person name="Shapiro H."/>
            <person name="Aerts A."/>
            <person name="Otillar R.P."/>
            <person name="Terry A.Y."/>
            <person name="Boore J.L."/>
            <person name="Grigoriev I.V."/>
            <person name="Lindberg D.R."/>
            <person name="Seaver E.C."/>
            <person name="Weisblat D.A."/>
            <person name="Putnam N.H."/>
            <person name="Rokhsar D.S."/>
        </authorList>
    </citation>
    <scope>NUCLEOTIDE SEQUENCE</scope>
    <source>
        <strain evidence="3 5">I ESC-2004</strain>
    </source>
</reference>
<organism evidence="3">
    <name type="scientific">Capitella teleta</name>
    <name type="common">Polychaete worm</name>
    <dbReference type="NCBI Taxonomy" id="283909"/>
    <lineage>
        <taxon>Eukaryota</taxon>
        <taxon>Metazoa</taxon>
        <taxon>Spiralia</taxon>
        <taxon>Lophotrochozoa</taxon>
        <taxon>Annelida</taxon>
        <taxon>Polychaeta</taxon>
        <taxon>Sedentaria</taxon>
        <taxon>Scolecida</taxon>
        <taxon>Capitellidae</taxon>
        <taxon>Capitella</taxon>
    </lineage>
</organism>
<dbReference type="PANTHER" id="PTHR16206:SF19">
    <property type="entry name" value="DEP DOMAIN-CONTAINING PROTEIN"/>
    <property type="match status" value="1"/>
</dbReference>
<dbReference type="Proteomes" id="UP000014760">
    <property type="component" value="Unassembled WGS sequence"/>
</dbReference>
<dbReference type="Pfam" id="PF00610">
    <property type="entry name" value="DEP"/>
    <property type="match status" value="1"/>
</dbReference>
<dbReference type="InterPro" id="IPR036388">
    <property type="entry name" value="WH-like_DNA-bd_sf"/>
</dbReference>